<organism evidence="1 2">
    <name type="scientific">Mycolicibacterium frederiksbergense</name>
    <dbReference type="NCBI Taxonomy" id="117567"/>
    <lineage>
        <taxon>Bacteria</taxon>
        <taxon>Bacillati</taxon>
        <taxon>Actinomycetota</taxon>
        <taxon>Actinomycetes</taxon>
        <taxon>Mycobacteriales</taxon>
        <taxon>Mycobacteriaceae</taxon>
        <taxon>Mycolicibacterium</taxon>
    </lineage>
</organism>
<evidence type="ECO:0000313" key="1">
    <source>
        <dbReference type="EMBL" id="QIV80984.1"/>
    </source>
</evidence>
<dbReference type="Proteomes" id="UP000501849">
    <property type="component" value="Chromosome"/>
</dbReference>
<dbReference type="AlphaFoldDB" id="A0A6H0S1B2"/>
<dbReference type="RefSeq" id="WP_168141643.1">
    <property type="nucleotide sequence ID" value="NZ_CBCSDT010000045.1"/>
</dbReference>
<reference evidence="1 2" key="1">
    <citation type="submission" date="2019-04" db="EMBL/GenBank/DDBJ databases">
        <title>Draft, Whole-Genome Sequence of the Anthracene-degrading Mycobacterium frederiksbergense LB501T, Isolated from a Polycyclic Aromatic Hydrocarbon (PAH)-Contaminated Soil.</title>
        <authorList>
            <person name="Augelletti F."/>
        </authorList>
    </citation>
    <scope>NUCLEOTIDE SEQUENCE [LARGE SCALE GENOMIC DNA]</scope>
    <source>
        <strain evidence="1 2">LB 501T</strain>
    </source>
</reference>
<dbReference type="InterPro" id="IPR023840">
    <property type="entry name" value="T7SS_Rv3446c"/>
</dbReference>
<sequence>MSATALVIGPGTVSGPNPVPADIVAAAIDAIDDDHVLVDERPVALDELWARVIAAAAGEPAGGLLLVCPGWWSEARVNRIRRAAGEHCEEPVILRRHDTLRSPAASVVEIAPEFVICRGSALPIAVTPRLGATARVAETVARDVIGAGPVVIDAPVGVAGAAEIAAALADMLHGHEVRIVDDATVVAALGERQLPGPVPRRRTSGWAVSAGVLLALGMLLGLARTGEPAERPVTLLTEGRVTVEIPAGWVVRRITEGAGSPRVQAFSPTEEVAAILLTQSVAGPNTAHTAAVLEAALALQPPGVFTGLRVDDHRGGRAVLSYVETRPDREIAWAVFLDGQVRIAIGCQQPSSGAEIRQHCDAAIRSAHAAP</sequence>
<evidence type="ECO:0000313" key="2">
    <source>
        <dbReference type="Proteomes" id="UP000501849"/>
    </source>
</evidence>
<name>A0A6H0S1B2_9MYCO</name>
<gene>
    <name evidence="1" type="ORF">EXE63_08895</name>
</gene>
<proteinExistence type="predicted"/>
<protein>
    <submittedName>
        <fullName evidence="1">Type VII secretion-associated protein</fullName>
    </submittedName>
</protein>
<keyword evidence="2" id="KW-1185">Reference proteome</keyword>
<accession>A0A6H0S1B2</accession>
<dbReference type="NCBIfam" id="TIGR03931">
    <property type="entry name" value="T7SS_Rv3446c"/>
    <property type="match status" value="1"/>
</dbReference>
<dbReference type="EMBL" id="CP038799">
    <property type="protein sequence ID" value="QIV80984.1"/>
    <property type="molecule type" value="Genomic_DNA"/>
</dbReference>
<dbReference type="KEGG" id="mfre:EXE63_08895"/>